<dbReference type="HOGENOM" id="CLU_702112_0_0_1"/>
<evidence type="ECO:0000313" key="2">
    <source>
        <dbReference type="EMBL" id="ETN39846.1"/>
    </source>
</evidence>
<name>W2RTL6_CYPE1</name>
<accession>W2RTL6</accession>
<dbReference type="GeneID" id="19973411"/>
<dbReference type="VEuPathDB" id="FungiDB:HMPREF1541_06072"/>
<feature type="region of interest" description="Disordered" evidence="1">
    <location>
        <begin position="179"/>
        <end position="199"/>
    </location>
</feature>
<reference evidence="2 3" key="1">
    <citation type="submission" date="2013-03" db="EMBL/GenBank/DDBJ databases">
        <title>The Genome Sequence of Phialophora europaea CBS 101466.</title>
        <authorList>
            <consortium name="The Broad Institute Genomics Platform"/>
            <person name="Cuomo C."/>
            <person name="de Hoog S."/>
            <person name="Gorbushina A."/>
            <person name="Walker B."/>
            <person name="Young S.K."/>
            <person name="Zeng Q."/>
            <person name="Gargeya S."/>
            <person name="Fitzgerald M."/>
            <person name="Haas B."/>
            <person name="Abouelleil A."/>
            <person name="Allen A.W."/>
            <person name="Alvarado L."/>
            <person name="Arachchi H.M."/>
            <person name="Berlin A.M."/>
            <person name="Chapman S.B."/>
            <person name="Gainer-Dewar J."/>
            <person name="Goldberg J."/>
            <person name="Griggs A."/>
            <person name="Gujja S."/>
            <person name="Hansen M."/>
            <person name="Howarth C."/>
            <person name="Imamovic A."/>
            <person name="Ireland A."/>
            <person name="Larimer J."/>
            <person name="McCowan C."/>
            <person name="Murphy C."/>
            <person name="Pearson M."/>
            <person name="Poon T.W."/>
            <person name="Priest M."/>
            <person name="Roberts A."/>
            <person name="Saif S."/>
            <person name="Shea T."/>
            <person name="Sisk P."/>
            <person name="Sykes S."/>
            <person name="Wortman J."/>
            <person name="Nusbaum C."/>
            <person name="Birren B."/>
        </authorList>
    </citation>
    <scope>NUCLEOTIDE SEQUENCE [LARGE SCALE GENOMIC DNA]</scope>
    <source>
        <strain evidence="2 3">CBS 101466</strain>
    </source>
</reference>
<dbReference type="EMBL" id="KB822721">
    <property type="protein sequence ID" value="ETN39846.1"/>
    <property type="molecule type" value="Genomic_DNA"/>
</dbReference>
<feature type="region of interest" description="Disordered" evidence="1">
    <location>
        <begin position="131"/>
        <end position="150"/>
    </location>
</feature>
<feature type="compositionally biased region" description="Basic and acidic residues" evidence="1">
    <location>
        <begin position="63"/>
        <end position="76"/>
    </location>
</feature>
<dbReference type="Proteomes" id="UP000030752">
    <property type="component" value="Unassembled WGS sequence"/>
</dbReference>
<dbReference type="InParanoid" id="W2RTL6"/>
<keyword evidence="3" id="KW-1185">Reference proteome</keyword>
<dbReference type="AlphaFoldDB" id="W2RTL6"/>
<feature type="region of interest" description="Disordered" evidence="1">
    <location>
        <begin position="1"/>
        <end position="113"/>
    </location>
</feature>
<proteinExistence type="predicted"/>
<protein>
    <submittedName>
        <fullName evidence="2">Uncharacterized protein</fullName>
    </submittedName>
</protein>
<feature type="compositionally biased region" description="Polar residues" evidence="1">
    <location>
        <begin position="32"/>
        <end position="51"/>
    </location>
</feature>
<evidence type="ECO:0000313" key="3">
    <source>
        <dbReference type="Proteomes" id="UP000030752"/>
    </source>
</evidence>
<organism evidence="2 3">
    <name type="scientific">Cyphellophora europaea (strain CBS 101466)</name>
    <name type="common">Phialophora europaea</name>
    <dbReference type="NCBI Taxonomy" id="1220924"/>
    <lineage>
        <taxon>Eukaryota</taxon>
        <taxon>Fungi</taxon>
        <taxon>Dikarya</taxon>
        <taxon>Ascomycota</taxon>
        <taxon>Pezizomycotina</taxon>
        <taxon>Eurotiomycetes</taxon>
        <taxon>Chaetothyriomycetidae</taxon>
        <taxon>Chaetothyriales</taxon>
        <taxon>Cyphellophoraceae</taxon>
        <taxon>Cyphellophora</taxon>
    </lineage>
</organism>
<gene>
    <name evidence="2" type="ORF">HMPREF1541_06072</name>
</gene>
<dbReference type="RefSeq" id="XP_008718631.1">
    <property type="nucleotide sequence ID" value="XM_008720409.1"/>
</dbReference>
<sequence length="393" mass="42379">MQPYKFGNTFTDRATERASRPTSVNEAFGDVETTSLIMSTHSNDHTPTPDTTFDMVAGPVTETEQRGRSLVREQRANMEASLKSRSPAKTIRKRSNTDTSKSSKSTKEEHKSALPIPLFFGRMKSKLASKKSKANLRGDGPMTVPDTNKPLPAISVSATIEPTDPSYSQIPNFLTMPSPSPRFARSPAPPGSYSPSSPLNPTARPFVPVSPADVEWPLQSSSPVPPVQFVPRVPRKPAAATSTLPSGVIFANQQGQTHFIAPARKDTYAYVQQPKVVPASPTHASMHANIVEQAPAIPVTAAPSEEIEGAEAAVAAEVAPPAGVTLEELQGELFAVCEALNMRVDQLEARFGRVEAALGRVETMLREGRVQMKRDAAFGGRYPGDAKNLLAWK</sequence>
<evidence type="ECO:0000256" key="1">
    <source>
        <dbReference type="SAM" id="MobiDB-lite"/>
    </source>
</evidence>